<evidence type="ECO:0000256" key="2">
    <source>
        <dbReference type="ARBA" id="ARBA00024226"/>
    </source>
</evidence>
<dbReference type="InterPro" id="IPR015590">
    <property type="entry name" value="Aldehyde_DH_dom"/>
</dbReference>
<dbReference type="EMBL" id="NRSZ01001121">
    <property type="protein sequence ID" value="PNY23252.1"/>
    <property type="molecule type" value="Genomic_DNA"/>
</dbReference>
<dbReference type="AlphaFoldDB" id="A0A2K3Q6R2"/>
<evidence type="ECO:0000256" key="3">
    <source>
        <dbReference type="ARBA" id="ARBA00049194"/>
    </source>
</evidence>
<keyword evidence="6" id="KW-1185">Reference proteome</keyword>
<dbReference type="OrthoDB" id="310895at2759"/>
<dbReference type="InterPro" id="IPR016161">
    <property type="entry name" value="Ald_DH/histidinol_DH"/>
</dbReference>
<proteinExistence type="inferred from homology"/>
<dbReference type="InterPro" id="IPR016163">
    <property type="entry name" value="Ald_DH_C"/>
</dbReference>
<comment type="catalytic activity">
    <reaction evidence="3">
        <text>an aldehyde + NAD(+) + H2O = a carboxylate + NADH + 2 H(+)</text>
        <dbReference type="Rhea" id="RHEA:16185"/>
        <dbReference type="ChEBI" id="CHEBI:15377"/>
        <dbReference type="ChEBI" id="CHEBI:15378"/>
        <dbReference type="ChEBI" id="CHEBI:17478"/>
        <dbReference type="ChEBI" id="CHEBI:29067"/>
        <dbReference type="ChEBI" id="CHEBI:57540"/>
        <dbReference type="ChEBI" id="CHEBI:57945"/>
        <dbReference type="EC" id="1.2.1.3"/>
    </reaction>
</comment>
<comment type="caution">
    <text evidence="5">The sequence shown here is derived from an EMBL/GenBank/DDBJ whole genome shotgun (WGS) entry which is preliminary data.</text>
</comment>
<dbReference type="Gene3D" id="3.40.605.10">
    <property type="entry name" value="Aldehyde Dehydrogenase, Chain A, domain 1"/>
    <property type="match status" value="2"/>
</dbReference>
<dbReference type="EC" id="1.2.1.3" evidence="2"/>
<dbReference type="GO" id="GO:0004029">
    <property type="term" value="F:aldehyde dehydrogenase (NAD+) activity"/>
    <property type="evidence" value="ECO:0007669"/>
    <property type="project" value="UniProtKB-EC"/>
</dbReference>
<gene>
    <name evidence="5" type="ORF">TCAP_06792</name>
</gene>
<feature type="domain" description="Aldehyde dehydrogenase" evidence="4">
    <location>
        <begin position="80"/>
        <end position="203"/>
    </location>
</feature>
<comment type="similarity">
    <text evidence="1">Belongs to the aldehyde dehydrogenase family.</text>
</comment>
<reference evidence="5 6" key="1">
    <citation type="submission" date="2017-08" db="EMBL/GenBank/DDBJ databases">
        <title>Harnessing the power of phylogenomics to disentangle the directionality and signatures of interkingdom host jumping in the parasitic fungal genus Tolypocladium.</title>
        <authorList>
            <person name="Quandt C.A."/>
            <person name="Patterson W."/>
            <person name="Spatafora J.W."/>
        </authorList>
    </citation>
    <scope>NUCLEOTIDE SEQUENCE [LARGE SCALE GENOMIC DNA]</scope>
    <source>
        <strain evidence="5 6">CBS 113982</strain>
    </source>
</reference>
<dbReference type="PANTHER" id="PTHR11699">
    <property type="entry name" value="ALDEHYDE DEHYDROGENASE-RELATED"/>
    <property type="match status" value="1"/>
</dbReference>
<dbReference type="STRING" id="45235.A0A2K3Q6R2"/>
<evidence type="ECO:0000256" key="1">
    <source>
        <dbReference type="ARBA" id="ARBA00009986"/>
    </source>
</evidence>
<organism evidence="5 6">
    <name type="scientific">Tolypocladium capitatum</name>
    <dbReference type="NCBI Taxonomy" id="45235"/>
    <lineage>
        <taxon>Eukaryota</taxon>
        <taxon>Fungi</taxon>
        <taxon>Dikarya</taxon>
        <taxon>Ascomycota</taxon>
        <taxon>Pezizomycotina</taxon>
        <taxon>Sordariomycetes</taxon>
        <taxon>Hypocreomycetidae</taxon>
        <taxon>Hypocreales</taxon>
        <taxon>Ophiocordycipitaceae</taxon>
        <taxon>Tolypocladium</taxon>
    </lineage>
</organism>
<dbReference type="InterPro" id="IPR016162">
    <property type="entry name" value="Ald_DH_N"/>
</dbReference>
<dbReference type="Gene3D" id="3.40.309.10">
    <property type="entry name" value="Aldehyde Dehydrogenase, Chain A, domain 2"/>
    <property type="match status" value="1"/>
</dbReference>
<dbReference type="SUPFAM" id="SSF53720">
    <property type="entry name" value="ALDH-like"/>
    <property type="match status" value="2"/>
</dbReference>
<sequence>MERGYLVKRLADLVDEHRETPVTIETVDNEKAQSASRGYDVPHMSEVLRHYEGCADKVCGSAMDVGTRKMAYTLKQRIGRDRTLSCISSARSSGAAAIHPVTTLPERGFFAPPTILADTPTTSAAFRDKTFGPCTAAAQFRGKDEALAVANGTRYRLVDTVFTRDRARAHRATRELEADTTWVNSSNDSDVQVPFGGVKESGLRGY</sequence>
<evidence type="ECO:0000313" key="5">
    <source>
        <dbReference type="EMBL" id="PNY23252.1"/>
    </source>
</evidence>
<dbReference type="Proteomes" id="UP000236621">
    <property type="component" value="Unassembled WGS sequence"/>
</dbReference>
<protein>
    <recommendedName>
        <fullName evidence="2">aldehyde dehydrogenase (NAD(+))</fullName>
        <ecNumber evidence="2">1.2.1.3</ecNumber>
    </recommendedName>
</protein>
<evidence type="ECO:0000313" key="6">
    <source>
        <dbReference type="Proteomes" id="UP000236621"/>
    </source>
</evidence>
<accession>A0A2K3Q6R2</accession>
<name>A0A2K3Q6R2_9HYPO</name>
<dbReference type="Pfam" id="PF00171">
    <property type="entry name" value="Aldedh"/>
    <property type="match status" value="1"/>
</dbReference>
<evidence type="ECO:0000259" key="4">
    <source>
        <dbReference type="Pfam" id="PF00171"/>
    </source>
</evidence>